<proteinExistence type="predicted"/>
<dbReference type="AlphaFoldDB" id="A0A4U6UDA7"/>
<keyword evidence="2" id="KW-1185">Reference proteome</keyword>
<dbReference type="Proteomes" id="UP000298652">
    <property type="component" value="Chromosome 5"/>
</dbReference>
<dbReference type="Gramene" id="TKW13960">
    <property type="protein sequence ID" value="TKW13960"/>
    <property type="gene ID" value="SEVIR_5G135201v2"/>
</dbReference>
<dbReference type="EMBL" id="CM016556">
    <property type="protein sequence ID" value="TKW13960.1"/>
    <property type="molecule type" value="Genomic_DNA"/>
</dbReference>
<organism evidence="1 2">
    <name type="scientific">Setaria viridis</name>
    <name type="common">Green bristlegrass</name>
    <name type="synonym">Setaria italica subsp. viridis</name>
    <dbReference type="NCBI Taxonomy" id="4556"/>
    <lineage>
        <taxon>Eukaryota</taxon>
        <taxon>Viridiplantae</taxon>
        <taxon>Streptophyta</taxon>
        <taxon>Embryophyta</taxon>
        <taxon>Tracheophyta</taxon>
        <taxon>Spermatophyta</taxon>
        <taxon>Magnoliopsida</taxon>
        <taxon>Liliopsida</taxon>
        <taxon>Poales</taxon>
        <taxon>Poaceae</taxon>
        <taxon>PACMAD clade</taxon>
        <taxon>Panicoideae</taxon>
        <taxon>Panicodae</taxon>
        <taxon>Paniceae</taxon>
        <taxon>Cenchrinae</taxon>
        <taxon>Setaria</taxon>
    </lineage>
</organism>
<evidence type="ECO:0000313" key="2">
    <source>
        <dbReference type="Proteomes" id="UP000298652"/>
    </source>
</evidence>
<name>A0A4U6UDA7_SETVI</name>
<reference evidence="1" key="1">
    <citation type="submission" date="2019-03" db="EMBL/GenBank/DDBJ databases">
        <title>WGS assembly of Setaria viridis.</title>
        <authorList>
            <person name="Huang P."/>
            <person name="Jenkins J."/>
            <person name="Grimwood J."/>
            <person name="Barry K."/>
            <person name="Healey A."/>
            <person name="Mamidi S."/>
            <person name="Sreedasyam A."/>
            <person name="Shu S."/>
            <person name="Feldman M."/>
            <person name="Wu J."/>
            <person name="Yu Y."/>
            <person name="Chen C."/>
            <person name="Johnson J."/>
            <person name="Rokhsar D."/>
            <person name="Baxter I."/>
            <person name="Schmutz J."/>
            <person name="Brutnell T."/>
            <person name="Kellogg E."/>
        </authorList>
    </citation>
    <scope>NUCLEOTIDE SEQUENCE [LARGE SCALE GENOMIC DNA]</scope>
</reference>
<evidence type="ECO:0000313" key="1">
    <source>
        <dbReference type="EMBL" id="TKW13960.1"/>
    </source>
</evidence>
<gene>
    <name evidence="1" type="ORF">SEVIR_5G135201v2</name>
</gene>
<accession>A0A4U6UDA7</accession>
<sequence length="65" mass="7079">MAAMRSPLAMLGRRSCGYSGSSAAASVGRGGLEIRHVLRPATGYEMSRNPSNRTRLETVWKMPIQ</sequence>
<protein>
    <submittedName>
        <fullName evidence="1">Uncharacterized protein</fullName>
    </submittedName>
</protein>